<keyword evidence="5" id="KW-0472">Membrane</keyword>
<dbReference type="EC" id="2.4.1.-" evidence="4"/>
<comment type="caution">
    <text evidence="6">The sequence shown here is derived from an EMBL/GenBank/DDBJ whole genome shotgun (WGS) entry which is preliminary data.</text>
</comment>
<evidence type="ECO:0000313" key="6">
    <source>
        <dbReference type="EMBL" id="THU72241.1"/>
    </source>
</evidence>
<dbReference type="PANTHER" id="PTHR48048">
    <property type="entry name" value="GLYCOSYLTRANSFERASE"/>
    <property type="match status" value="1"/>
</dbReference>
<keyword evidence="5" id="KW-1133">Transmembrane helix</keyword>
<dbReference type="InterPro" id="IPR002213">
    <property type="entry name" value="UDP_glucos_trans"/>
</dbReference>
<dbReference type="PROSITE" id="PS00375">
    <property type="entry name" value="UDPGT"/>
    <property type="match status" value="1"/>
</dbReference>
<reference evidence="6 7" key="1">
    <citation type="journal article" date="2019" name="Nat. Plants">
        <title>Genome sequencing of Musa balbisiana reveals subgenome evolution and function divergence in polyploid bananas.</title>
        <authorList>
            <person name="Yao X."/>
        </authorList>
    </citation>
    <scope>NUCLEOTIDE SEQUENCE [LARGE SCALE GENOMIC DNA]</scope>
    <source>
        <strain evidence="7">cv. DH-PKW</strain>
        <tissue evidence="6">Leaves</tissue>
    </source>
</reference>
<proteinExistence type="inferred from homology"/>
<keyword evidence="2 3" id="KW-0808">Transferase</keyword>
<protein>
    <recommendedName>
        <fullName evidence="4">Glycosyltransferase</fullName>
        <ecNumber evidence="4">2.4.1.-</ecNumber>
    </recommendedName>
</protein>
<dbReference type="Proteomes" id="UP000317650">
    <property type="component" value="Chromosome 4"/>
</dbReference>
<accession>A0A4S8KAX1</accession>
<gene>
    <name evidence="6" type="ORF">C4D60_Mb04t10000</name>
</gene>
<keyword evidence="3" id="KW-0328">Glycosyltransferase</keyword>
<keyword evidence="7" id="KW-1185">Reference proteome</keyword>
<dbReference type="FunFam" id="3.40.50.2000:FF:000020">
    <property type="entry name" value="Glycosyltransferase"/>
    <property type="match status" value="1"/>
</dbReference>
<dbReference type="PANTHER" id="PTHR48048:SF89">
    <property type="entry name" value="GLYCOSYLTRANSFERASE"/>
    <property type="match status" value="1"/>
</dbReference>
<dbReference type="SUPFAM" id="SSF53756">
    <property type="entry name" value="UDP-Glycosyltransferase/glycogen phosphorylase"/>
    <property type="match status" value="1"/>
</dbReference>
<evidence type="ECO:0000256" key="2">
    <source>
        <dbReference type="ARBA" id="ARBA00022679"/>
    </source>
</evidence>
<dbReference type="GO" id="GO:0035251">
    <property type="term" value="F:UDP-glucosyltransferase activity"/>
    <property type="evidence" value="ECO:0007669"/>
    <property type="project" value="InterPro"/>
</dbReference>
<dbReference type="InterPro" id="IPR035595">
    <property type="entry name" value="UDP_glycos_trans_CS"/>
</dbReference>
<comment type="similarity">
    <text evidence="1 3">Belongs to the UDP-glycosyltransferase family.</text>
</comment>
<dbReference type="AlphaFoldDB" id="A0A4S8KAX1"/>
<dbReference type="Pfam" id="PF00201">
    <property type="entry name" value="UDPGT"/>
    <property type="match status" value="1"/>
</dbReference>
<sequence length="577" mass="64194">MHRDVDETNEDEMDDHRAWRCTAAHIDIDFLEDPLNCPFRVVHPRLNNLLHSDDHVTAYVVESMRRGVTYTAVRQDKLRYRRAKAMKQTVVLYPVPAMGHLVPMVELAKLFVLHDFSVAVILMHTPVKHPSVDPFVARVSSAYPSISFHQLPPAASLPDTPVPRFLDLVLPNNPQLLYFLEARSRTSDVRAVVLDFFCTGALAVTAKLRLPPYFFFASSAAVLAAFLYLPTLYATADIDLKALGNSPIHFPGLPPVPASDMPRNMIDRDEDYFKRIIRVLESLPNADGILVNSFESLEAEAVRVLRDGACIPGRRMPPVYCIGPLIADGSRDVGGEKVEKAECVAWLDEQPRGSVVFLCFGSMGMFSAEQLKEIAAGLERSGQRFLWVVRAPRSESQGPQGWGSQSEPDLEALFPEGFFERTKQRGFLAKSWAPQVEVLNHEAVGGFVTHCGWNSVLEAITAGVPMIGWPLYAEQGINKVLLVEQMRVAVAMEGCGKELVAAEEVEARIRWLMESEGGRELRERAVATKQRAAEARREAGSSHQAWLDVVKTLRNASTSLLRTTGLTSEDHLKMPCD</sequence>
<evidence type="ECO:0000256" key="4">
    <source>
        <dbReference type="RuleBase" id="RU362057"/>
    </source>
</evidence>
<keyword evidence="5" id="KW-0812">Transmembrane</keyword>
<evidence type="ECO:0000256" key="1">
    <source>
        <dbReference type="ARBA" id="ARBA00009995"/>
    </source>
</evidence>
<name>A0A4S8KAX1_MUSBA</name>
<evidence type="ECO:0000256" key="3">
    <source>
        <dbReference type="RuleBase" id="RU003718"/>
    </source>
</evidence>
<evidence type="ECO:0000313" key="7">
    <source>
        <dbReference type="Proteomes" id="UP000317650"/>
    </source>
</evidence>
<dbReference type="EMBL" id="PYDT01000001">
    <property type="protein sequence ID" value="THU72241.1"/>
    <property type="molecule type" value="Genomic_DNA"/>
</dbReference>
<dbReference type="STRING" id="52838.A0A4S8KAX1"/>
<dbReference type="InterPro" id="IPR050481">
    <property type="entry name" value="UDP-glycosyltransf_plant"/>
</dbReference>
<dbReference type="CDD" id="cd03784">
    <property type="entry name" value="GT1_Gtf-like"/>
    <property type="match status" value="1"/>
</dbReference>
<organism evidence="6 7">
    <name type="scientific">Musa balbisiana</name>
    <name type="common">Banana</name>
    <dbReference type="NCBI Taxonomy" id="52838"/>
    <lineage>
        <taxon>Eukaryota</taxon>
        <taxon>Viridiplantae</taxon>
        <taxon>Streptophyta</taxon>
        <taxon>Embryophyta</taxon>
        <taxon>Tracheophyta</taxon>
        <taxon>Spermatophyta</taxon>
        <taxon>Magnoliopsida</taxon>
        <taxon>Liliopsida</taxon>
        <taxon>Zingiberales</taxon>
        <taxon>Musaceae</taxon>
        <taxon>Musa</taxon>
    </lineage>
</organism>
<dbReference type="Gene3D" id="3.40.50.2000">
    <property type="entry name" value="Glycogen Phosphorylase B"/>
    <property type="match status" value="2"/>
</dbReference>
<evidence type="ECO:0000256" key="5">
    <source>
        <dbReference type="SAM" id="Phobius"/>
    </source>
</evidence>
<feature type="transmembrane region" description="Helical" evidence="5">
    <location>
        <begin position="213"/>
        <end position="233"/>
    </location>
</feature>